<comment type="similarity">
    <text evidence="1">Belongs to the ADP-ribosylglycohydrolase family.</text>
</comment>
<dbReference type="EMBL" id="CP000480">
    <property type="protein sequence ID" value="ABK72077.1"/>
    <property type="molecule type" value="Genomic_DNA"/>
</dbReference>
<dbReference type="PATRIC" id="fig|246196.19.peg.1262"/>
<feature type="binding site" evidence="3">
    <location>
        <position position="281"/>
    </location>
    <ligand>
        <name>Mg(2+)</name>
        <dbReference type="ChEBI" id="CHEBI:18420"/>
        <label>1</label>
    </ligand>
</feature>
<feature type="binding site" evidence="3">
    <location>
        <position position="284"/>
    </location>
    <ligand>
        <name>Mg(2+)</name>
        <dbReference type="ChEBI" id="CHEBI:18420"/>
        <label>1</label>
    </ligand>
</feature>
<name>A0QRX4_MYCS2</name>
<dbReference type="Pfam" id="PF03747">
    <property type="entry name" value="ADP_ribosyl_GH"/>
    <property type="match status" value="1"/>
</dbReference>
<dbReference type="RefSeq" id="WP_011727554.1">
    <property type="nucleotide sequence ID" value="NC_008596.1"/>
</dbReference>
<dbReference type="InterPro" id="IPR005502">
    <property type="entry name" value="Ribosyl_crysJ1"/>
</dbReference>
<protein>
    <submittedName>
        <fullName evidence="4">Ribosylglycohydrolase</fullName>
    </submittedName>
</protein>
<evidence type="ECO:0000256" key="2">
    <source>
        <dbReference type="ARBA" id="ARBA00022801"/>
    </source>
</evidence>
<feature type="binding site" evidence="3">
    <location>
        <position position="63"/>
    </location>
    <ligand>
        <name>Mg(2+)</name>
        <dbReference type="ChEBI" id="CHEBI:18420"/>
        <label>1</label>
    </ligand>
</feature>
<dbReference type="PANTHER" id="PTHR16222:SF24">
    <property type="entry name" value="ADP-RIBOSYLHYDROLASE ARH3"/>
    <property type="match status" value="1"/>
</dbReference>
<keyword evidence="5" id="KW-1185">Reference proteome</keyword>
<dbReference type="Gene3D" id="1.10.4080.10">
    <property type="entry name" value="ADP-ribosylation/Crystallin J1"/>
    <property type="match status" value="1"/>
</dbReference>
<keyword evidence="3" id="KW-0460">Magnesium</keyword>
<organism evidence="4 5">
    <name type="scientific">Mycolicibacterium smegmatis (strain ATCC 700084 / mc(2)155)</name>
    <name type="common">Mycobacterium smegmatis</name>
    <dbReference type="NCBI Taxonomy" id="246196"/>
    <lineage>
        <taxon>Bacteria</taxon>
        <taxon>Bacillati</taxon>
        <taxon>Actinomycetota</taxon>
        <taxon>Actinomycetes</taxon>
        <taxon>Mycobacteriales</taxon>
        <taxon>Mycobacteriaceae</taxon>
        <taxon>Mycolicibacterium</taxon>
    </lineage>
</organism>
<evidence type="ECO:0000313" key="4">
    <source>
        <dbReference type="EMBL" id="ABK72077.1"/>
    </source>
</evidence>
<feature type="binding site" evidence="3">
    <location>
        <position position="283"/>
    </location>
    <ligand>
        <name>Mg(2+)</name>
        <dbReference type="ChEBI" id="CHEBI:18420"/>
        <label>1</label>
    </ligand>
</feature>
<gene>
    <name evidence="4" type="ordered locus">MSMEG_1272</name>
</gene>
<dbReference type="OrthoDB" id="9798107at2"/>
<dbReference type="PANTHER" id="PTHR16222">
    <property type="entry name" value="ADP-RIBOSYLGLYCOHYDROLASE"/>
    <property type="match status" value="1"/>
</dbReference>
<dbReference type="Gene3D" id="3.90.190.10">
    <property type="entry name" value="Protein tyrosine phosphatase superfamily"/>
    <property type="match status" value="1"/>
</dbReference>
<keyword evidence="3" id="KW-0479">Metal-binding</keyword>
<dbReference type="IntAct" id="A0QRX4">
    <property type="interactions" value="1"/>
</dbReference>
<dbReference type="SUPFAM" id="SSF52799">
    <property type="entry name" value="(Phosphotyrosine protein) phosphatases II"/>
    <property type="match status" value="1"/>
</dbReference>
<dbReference type="SUPFAM" id="SSF101478">
    <property type="entry name" value="ADP-ribosylglycohydrolase"/>
    <property type="match status" value="1"/>
</dbReference>
<accession>A0QRX4</accession>
<dbReference type="CDD" id="cd14498">
    <property type="entry name" value="DSP"/>
    <property type="match status" value="1"/>
</dbReference>
<sequence length="492" mass="52544">MGSSRIELTAAQRDRAVGVLLGAAAGDALGAGYELNRPLAPDHPVGMIGGGLGPFAPGEWTDDTSMAIAIAEIASTGEDLRKEKPLDYLVERWEWWSRTAPDVGVQTRTVLSETAARGLCAQTARAVSEELHRSSGRTAGNGSLMRTSPVALAYLDDEAALVQAARTISELTHFDPNAGDACVLWCTAIRHTVLTGEIDVRVGLSHIVSERRRLWEARLAEAEASPPSAFCDNNGWVVAALQAAWSAISTTPVPHEDPRSEVFRADHLRLALEAAVRGGGDTDTVAAIAGGLLGAAYGASAVPSQWRRLLHGWPGLRTRGLTALADRTVNKGRPVEFNQSYAAGRETPEPVRHPHDDGVWIGIAYSLNRLPSDIDAVVSLCRVADGHIPLRVVHLDVPLLDQEGANPNLDFVVLDTVRAIEQLRAEGRTVFVHSAAAQNRAPAVAALYGARRQGLGIDRALREVCAVLPSAQPNPDLRAALRRLHVVEAGAR</sequence>
<proteinExistence type="inferred from homology"/>
<evidence type="ECO:0000256" key="1">
    <source>
        <dbReference type="ARBA" id="ARBA00010702"/>
    </source>
</evidence>
<reference evidence="4 5" key="1">
    <citation type="submission" date="2006-10" db="EMBL/GenBank/DDBJ databases">
        <authorList>
            <person name="Fleischmann R.D."/>
            <person name="Dodson R.J."/>
            <person name="Haft D.H."/>
            <person name="Merkel J.S."/>
            <person name="Nelson W.C."/>
            <person name="Fraser C.M."/>
        </authorList>
    </citation>
    <scope>NUCLEOTIDE SEQUENCE [LARGE SCALE GENOMIC DNA]</scope>
    <source>
        <strain evidence="5">ATCC 700084 / mc(2)155</strain>
    </source>
</reference>
<dbReference type="InterPro" id="IPR029021">
    <property type="entry name" value="Prot-tyrosine_phosphatase-like"/>
</dbReference>
<feature type="binding site" evidence="3">
    <location>
        <position position="62"/>
    </location>
    <ligand>
        <name>Mg(2+)</name>
        <dbReference type="ChEBI" id="CHEBI:18420"/>
        <label>1</label>
    </ligand>
</feature>
<dbReference type="PaxDb" id="246196-MSMEI_1235"/>
<dbReference type="InterPro" id="IPR050792">
    <property type="entry name" value="ADP-ribosylglycohydrolase"/>
</dbReference>
<dbReference type="InterPro" id="IPR036705">
    <property type="entry name" value="Ribosyl_crysJ1_sf"/>
</dbReference>
<feature type="binding site" evidence="3">
    <location>
        <position position="61"/>
    </location>
    <ligand>
        <name>Mg(2+)</name>
        <dbReference type="ChEBI" id="CHEBI:18420"/>
        <label>1</label>
    </ligand>
</feature>
<dbReference type="Proteomes" id="UP000000757">
    <property type="component" value="Chromosome"/>
</dbReference>
<dbReference type="AlphaFoldDB" id="A0QRX4"/>
<keyword evidence="2" id="KW-0378">Hydrolase</keyword>
<dbReference type="eggNOG" id="COG1397">
    <property type="taxonomic scope" value="Bacteria"/>
</dbReference>
<dbReference type="GO" id="GO:0016787">
    <property type="term" value="F:hydrolase activity"/>
    <property type="evidence" value="ECO:0007669"/>
    <property type="project" value="UniProtKB-KW"/>
</dbReference>
<evidence type="ECO:0000256" key="3">
    <source>
        <dbReference type="PIRSR" id="PIRSR605502-1"/>
    </source>
</evidence>
<dbReference type="KEGG" id="msm:MSMEG_1272"/>
<evidence type="ECO:0000313" key="5">
    <source>
        <dbReference type="Proteomes" id="UP000000757"/>
    </source>
</evidence>
<dbReference type="GO" id="GO:0046872">
    <property type="term" value="F:metal ion binding"/>
    <property type="evidence" value="ECO:0007669"/>
    <property type="project" value="UniProtKB-KW"/>
</dbReference>
<comment type="cofactor">
    <cofactor evidence="3">
        <name>Mg(2+)</name>
        <dbReference type="ChEBI" id="CHEBI:18420"/>
    </cofactor>
    <text evidence="3">Binds 2 magnesium ions per subunit.</text>
</comment>
<dbReference type="STRING" id="246196.MSMEG_1272"/>